<evidence type="ECO:0000256" key="7">
    <source>
        <dbReference type="ARBA" id="ARBA00022737"/>
    </source>
</evidence>
<dbReference type="Pfam" id="PF07474">
    <property type="entry name" value="G2F"/>
    <property type="match status" value="1"/>
</dbReference>
<keyword evidence="7" id="KW-0677">Repeat</keyword>
<dbReference type="PANTHER" id="PTHR24050:SF27">
    <property type="entry name" value="FIBRILLIN-1"/>
    <property type="match status" value="1"/>
</dbReference>
<dbReference type="InterPro" id="IPR052235">
    <property type="entry name" value="Nephronectin_domain"/>
</dbReference>
<evidence type="ECO:0000256" key="9">
    <source>
        <dbReference type="ARBA" id="ARBA00023157"/>
    </source>
</evidence>
<evidence type="ECO:0000256" key="6">
    <source>
        <dbReference type="ARBA" id="ARBA00022729"/>
    </source>
</evidence>
<dbReference type="InterPro" id="IPR049883">
    <property type="entry name" value="NOTCH1_EGF-like"/>
</dbReference>
<evidence type="ECO:0000259" key="13">
    <source>
        <dbReference type="PROSITE" id="PS50993"/>
    </source>
</evidence>
<dbReference type="PROSITE" id="PS50993">
    <property type="entry name" value="NIDOGEN_G2"/>
    <property type="match status" value="1"/>
</dbReference>
<dbReference type="Pfam" id="PF07645">
    <property type="entry name" value="EGF_CA"/>
    <property type="match status" value="2"/>
</dbReference>
<dbReference type="Pfam" id="PF12662">
    <property type="entry name" value="cEGF"/>
    <property type="match status" value="1"/>
</dbReference>
<feature type="domain" description="EGF-like" evidence="12">
    <location>
        <begin position="349"/>
        <end position="388"/>
    </location>
</feature>
<keyword evidence="10" id="KW-0325">Glycoprotein</keyword>
<protein>
    <submittedName>
        <fullName evidence="14">Hemicentin-2</fullName>
    </submittedName>
</protein>
<feature type="disulfide bond" evidence="11">
    <location>
        <begin position="353"/>
        <end position="363"/>
    </location>
</feature>
<dbReference type="SUPFAM" id="SSF54511">
    <property type="entry name" value="GFP-like"/>
    <property type="match status" value="1"/>
</dbReference>
<keyword evidence="15" id="KW-1185">Reference proteome</keyword>
<evidence type="ECO:0000256" key="1">
    <source>
        <dbReference type="ARBA" id="ARBA00004498"/>
    </source>
</evidence>
<evidence type="ECO:0000313" key="14">
    <source>
        <dbReference type="EMBL" id="ELK37386.1"/>
    </source>
</evidence>
<evidence type="ECO:0000256" key="2">
    <source>
        <dbReference type="ARBA" id="ARBA00006127"/>
    </source>
</evidence>
<dbReference type="FunFam" id="2.10.25.10:FF:000715">
    <property type="entry name" value="Hemicentin 2"/>
    <property type="match status" value="1"/>
</dbReference>
<dbReference type="InterPro" id="IPR000742">
    <property type="entry name" value="EGF"/>
</dbReference>
<dbReference type="PROSITE" id="PS50026">
    <property type="entry name" value="EGF_3"/>
    <property type="match status" value="2"/>
</dbReference>
<keyword evidence="5 11" id="KW-0245">EGF-like domain</keyword>
<dbReference type="InterPro" id="IPR009017">
    <property type="entry name" value="GFP"/>
</dbReference>
<dbReference type="FunFam" id="2.10.25.10:FF:000385">
    <property type="entry name" value="Hemicentin 1"/>
    <property type="match status" value="1"/>
</dbReference>
<name>L5MG72_MYODS</name>
<comment type="caution">
    <text evidence="11">Lacks conserved residue(s) required for the propagation of feature annotation.</text>
</comment>
<dbReference type="InterPro" id="IPR026823">
    <property type="entry name" value="cEGF"/>
</dbReference>
<keyword evidence="6" id="KW-0732">Signal</keyword>
<dbReference type="eggNOG" id="KOG4475">
    <property type="taxonomic scope" value="Eukaryota"/>
</dbReference>
<dbReference type="SMART" id="SM00179">
    <property type="entry name" value="EGF_CA"/>
    <property type="match status" value="4"/>
</dbReference>
<gene>
    <name evidence="14" type="ORF">MDA_GLEAN10011225</name>
</gene>
<evidence type="ECO:0000313" key="15">
    <source>
        <dbReference type="Proteomes" id="UP000010556"/>
    </source>
</evidence>
<keyword evidence="3" id="KW-0964">Secreted</keyword>
<evidence type="ECO:0000256" key="10">
    <source>
        <dbReference type="ARBA" id="ARBA00023180"/>
    </source>
</evidence>
<organism evidence="14 15">
    <name type="scientific">Myotis davidii</name>
    <name type="common">David's myotis</name>
    <dbReference type="NCBI Taxonomy" id="225400"/>
    <lineage>
        <taxon>Eukaryota</taxon>
        <taxon>Metazoa</taxon>
        <taxon>Chordata</taxon>
        <taxon>Craniata</taxon>
        <taxon>Vertebrata</taxon>
        <taxon>Euteleostomi</taxon>
        <taxon>Mammalia</taxon>
        <taxon>Eutheria</taxon>
        <taxon>Laurasiatheria</taxon>
        <taxon>Chiroptera</taxon>
        <taxon>Yangochiroptera</taxon>
        <taxon>Vespertilionidae</taxon>
        <taxon>Myotis</taxon>
    </lineage>
</organism>
<dbReference type="InterPro" id="IPR000152">
    <property type="entry name" value="EGF-type_Asp/Asn_hydroxyl_site"/>
</dbReference>
<dbReference type="PANTHER" id="PTHR24050">
    <property type="entry name" value="PA14 DOMAIN-CONTAINING PROTEIN"/>
    <property type="match status" value="1"/>
</dbReference>
<dbReference type="AlphaFoldDB" id="L5MG72"/>
<keyword evidence="9 11" id="KW-1015">Disulfide bond</keyword>
<reference evidence="15" key="1">
    <citation type="journal article" date="2013" name="Science">
        <title>Comparative analysis of bat genomes provides insight into the evolution of flight and immunity.</title>
        <authorList>
            <person name="Zhang G."/>
            <person name="Cowled C."/>
            <person name="Shi Z."/>
            <person name="Huang Z."/>
            <person name="Bishop-Lilly K.A."/>
            <person name="Fang X."/>
            <person name="Wynne J.W."/>
            <person name="Xiong Z."/>
            <person name="Baker M.L."/>
            <person name="Zhao W."/>
            <person name="Tachedjian M."/>
            <person name="Zhu Y."/>
            <person name="Zhou P."/>
            <person name="Jiang X."/>
            <person name="Ng J."/>
            <person name="Yang L."/>
            <person name="Wu L."/>
            <person name="Xiao J."/>
            <person name="Feng Y."/>
            <person name="Chen Y."/>
            <person name="Sun X."/>
            <person name="Zhang Y."/>
            <person name="Marsh G.A."/>
            <person name="Crameri G."/>
            <person name="Broder C.C."/>
            <person name="Frey K.G."/>
            <person name="Wang L.F."/>
            <person name="Wang J."/>
        </authorList>
    </citation>
    <scope>NUCLEOTIDE SEQUENCE [LARGE SCALE GENOMIC DNA]</scope>
</reference>
<proteinExistence type="inferred from homology"/>
<dbReference type="PROSITE" id="PS01186">
    <property type="entry name" value="EGF_2"/>
    <property type="match status" value="1"/>
</dbReference>
<dbReference type="InterPro" id="IPR018097">
    <property type="entry name" value="EGF_Ca-bd_CS"/>
</dbReference>
<dbReference type="SMART" id="SM00682">
    <property type="entry name" value="G2F"/>
    <property type="match status" value="1"/>
</dbReference>
<keyword evidence="4" id="KW-0272">Extracellular matrix</keyword>
<dbReference type="Gene3D" id="2.10.25.10">
    <property type="entry name" value="Laminin"/>
    <property type="match status" value="4"/>
</dbReference>
<dbReference type="PROSITE" id="PS00010">
    <property type="entry name" value="ASX_HYDROXYL"/>
    <property type="match status" value="1"/>
</dbReference>
<dbReference type="Proteomes" id="UP000010556">
    <property type="component" value="Unassembled WGS sequence"/>
</dbReference>
<accession>L5MG72</accession>
<sequence>MGDSGRYQCLAENEMGAVEKVVVLLLQREPRGGRGSMIGVINGQELGVATLNASVQQEARSGVTTFRSSIGHLPASVGPLMRVLLVTIAPIYWALAGEHGDAMNGHSLTGGSFRQESHMEFSTGELLTMTQVARGLDPDGLLLLDVVVHGVIPESLADADLRAQDFQEDYVQTGPGQLFVGSTQRFLQDSRPVSLRCNHSIQYEAARGPQPQLVQHLQASAISAAYDPAAEALRFQLTTALQADVDECAWPTDLCPEGQRCVNLLGSYRCLPDCRPGFRVAADGADCEDVDECLEQSDECHYNQICENTPGGHRCSCPRGYRTQGPGLPCLACISASTTTTTTTTARPDLDECRVRSLCQHACRNTEGSYQCLCPSGYRLLPSGKNCQDINECEEDGIECGPGQMCFNTRGSYQCVDTPCPATYRQGSSPG</sequence>
<dbReference type="InterPro" id="IPR006605">
    <property type="entry name" value="G2_nidogen/fibulin_G2F"/>
</dbReference>
<dbReference type="InterPro" id="IPR001881">
    <property type="entry name" value="EGF-like_Ca-bd_dom"/>
</dbReference>
<dbReference type="SUPFAM" id="SSF57196">
    <property type="entry name" value="EGF/Laminin"/>
    <property type="match status" value="3"/>
</dbReference>
<evidence type="ECO:0000259" key="12">
    <source>
        <dbReference type="PROSITE" id="PS50026"/>
    </source>
</evidence>
<comment type="similarity">
    <text evidence="2">Belongs to the fibulin family.</text>
</comment>
<evidence type="ECO:0000256" key="4">
    <source>
        <dbReference type="ARBA" id="ARBA00022530"/>
    </source>
</evidence>
<evidence type="ECO:0000256" key="3">
    <source>
        <dbReference type="ARBA" id="ARBA00022525"/>
    </source>
</evidence>
<evidence type="ECO:0000256" key="5">
    <source>
        <dbReference type="ARBA" id="ARBA00022536"/>
    </source>
</evidence>
<dbReference type="SMART" id="SM00181">
    <property type="entry name" value="EGF"/>
    <property type="match status" value="3"/>
</dbReference>
<comment type="subcellular location">
    <subcellularLocation>
        <location evidence="1">Secreted</location>
        <location evidence="1">Extracellular space</location>
        <location evidence="1">Extracellular matrix</location>
    </subcellularLocation>
</comment>
<dbReference type="EMBL" id="KB100545">
    <property type="protein sequence ID" value="ELK37386.1"/>
    <property type="molecule type" value="Genomic_DNA"/>
</dbReference>
<dbReference type="PROSITE" id="PS01187">
    <property type="entry name" value="EGF_CA"/>
    <property type="match status" value="1"/>
</dbReference>
<dbReference type="FunFam" id="2.10.25.10:FF:000352">
    <property type="entry name" value="Hemicentin 1"/>
    <property type="match status" value="1"/>
</dbReference>
<keyword evidence="8" id="KW-0106">Calcium</keyword>
<dbReference type="GO" id="GO:0005509">
    <property type="term" value="F:calcium ion binding"/>
    <property type="evidence" value="ECO:0007669"/>
    <property type="project" value="InterPro"/>
</dbReference>
<feature type="domain" description="Nidogen G2 beta-barrel" evidence="13">
    <location>
        <begin position="29"/>
        <end position="251"/>
    </location>
</feature>
<dbReference type="Gene3D" id="2.40.155.10">
    <property type="entry name" value="Green fluorescent protein"/>
    <property type="match status" value="1"/>
</dbReference>
<evidence type="ECO:0000256" key="11">
    <source>
        <dbReference type="PROSITE-ProRule" id="PRU00076"/>
    </source>
</evidence>
<feature type="domain" description="EGF-like" evidence="12">
    <location>
        <begin position="289"/>
        <end position="327"/>
    </location>
</feature>
<evidence type="ECO:0000256" key="8">
    <source>
        <dbReference type="ARBA" id="ARBA00022837"/>
    </source>
</evidence>
<dbReference type="CDD" id="cd00054">
    <property type="entry name" value="EGF_CA"/>
    <property type="match status" value="4"/>
</dbReference>
<dbReference type="FunFam" id="2.10.25.10:FF:000024">
    <property type="entry name" value="Putative latent-transforming growth factor beta-binding protein 2"/>
    <property type="match status" value="1"/>
</dbReference>